<evidence type="ECO:0000313" key="3">
    <source>
        <dbReference type="Proteomes" id="UP000680304"/>
    </source>
</evidence>
<sequence length="404" mass="43635">MSKFGKPVRPGGGPLSGLRVIEFGQIAAGPFTGMLLADLGADVVKVEKPDGGDGMRDWPPFFTNNEGDAYSANFASLNRNKRSVTIDFKSEAGRQRLRQLCDRADIVIENFRPGVLGKYGFGYEALAETNPRLVYCSISGYGQQGPYAKRGAFDVTIQAISGLMSVTGEEDGIPVKCGVPVADFAAGLYAAYSIAAAVFQARETGKGAYIDCSMLGSVLGISALQTSEYYGNGTPPRKLGTAHPRNAPYQGFNGSDKPFVIAAGNDKLWRSVCEAVGMPELADDPRFASQTLRAKRQKELAAILQERFARKPAAEWLAEFERRGVPCAPINTYEDILHDPAVQEMGLIEPLLLPNGVTTSTVKFPVHISGTETAVYRQPPRHGEHDDEVFAEWLAPAVHSTINS</sequence>
<dbReference type="InterPro" id="IPR023606">
    <property type="entry name" value="CoA-Trfase_III_dom_1_sf"/>
</dbReference>
<dbReference type="SUPFAM" id="SSF89796">
    <property type="entry name" value="CoA-transferase family III (CaiB/BaiF)"/>
    <property type="match status" value="1"/>
</dbReference>
<dbReference type="EMBL" id="BOVJ01000042">
    <property type="protein sequence ID" value="GIQ62808.1"/>
    <property type="molecule type" value="Genomic_DNA"/>
</dbReference>
<dbReference type="PANTHER" id="PTHR48207">
    <property type="entry name" value="SUCCINATE--HYDROXYMETHYLGLUTARATE COA-TRANSFERASE"/>
    <property type="match status" value="1"/>
</dbReference>
<proteinExistence type="predicted"/>
<keyword evidence="1 2" id="KW-0808">Transferase</keyword>
<dbReference type="Pfam" id="PF02515">
    <property type="entry name" value="CoA_transf_3"/>
    <property type="match status" value="1"/>
</dbReference>
<dbReference type="InterPro" id="IPR003673">
    <property type="entry name" value="CoA-Trfase_fam_III"/>
</dbReference>
<evidence type="ECO:0000256" key="1">
    <source>
        <dbReference type="ARBA" id="ARBA00022679"/>
    </source>
</evidence>
<dbReference type="RefSeq" id="WP_244863274.1">
    <property type="nucleotide sequence ID" value="NZ_BOVJ01000042.1"/>
</dbReference>
<accession>A0ABQ4N3R6</accession>
<dbReference type="Gene3D" id="3.40.50.10540">
    <property type="entry name" value="Crotonobetainyl-coa:carnitine coa-transferase, domain 1"/>
    <property type="match status" value="1"/>
</dbReference>
<dbReference type="InterPro" id="IPR050483">
    <property type="entry name" value="CoA-transferase_III_domain"/>
</dbReference>
<evidence type="ECO:0000313" key="2">
    <source>
        <dbReference type="EMBL" id="GIQ62808.1"/>
    </source>
</evidence>
<name>A0ABQ4N3R6_9BACL</name>
<dbReference type="GO" id="GO:0016740">
    <property type="term" value="F:transferase activity"/>
    <property type="evidence" value="ECO:0007669"/>
    <property type="project" value="UniProtKB-KW"/>
</dbReference>
<dbReference type="Gene3D" id="3.30.1540.10">
    <property type="entry name" value="formyl-coa transferase, domain 3"/>
    <property type="match status" value="1"/>
</dbReference>
<organism evidence="2 3">
    <name type="scientific">Paenibacillus cisolokensis</name>
    <dbReference type="NCBI Taxonomy" id="1658519"/>
    <lineage>
        <taxon>Bacteria</taxon>
        <taxon>Bacillati</taxon>
        <taxon>Bacillota</taxon>
        <taxon>Bacilli</taxon>
        <taxon>Bacillales</taxon>
        <taxon>Paenibacillaceae</taxon>
        <taxon>Paenibacillus</taxon>
    </lineage>
</organism>
<keyword evidence="3" id="KW-1185">Reference proteome</keyword>
<protein>
    <submittedName>
        <fullName evidence="2">CoA transferase</fullName>
    </submittedName>
</protein>
<dbReference type="PANTHER" id="PTHR48207:SF3">
    <property type="entry name" value="SUCCINATE--HYDROXYMETHYLGLUTARATE COA-TRANSFERASE"/>
    <property type="match status" value="1"/>
</dbReference>
<comment type="caution">
    <text evidence="2">The sequence shown here is derived from an EMBL/GenBank/DDBJ whole genome shotgun (WGS) entry which is preliminary data.</text>
</comment>
<dbReference type="InterPro" id="IPR044855">
    <property type="entry name" value="CoA-Trfase_III_dom3_sf"/>
</dbReference>
<reference evidence="2 3" key="1">
    <citation type="submission" date="2021-04" db="EMBL/GenBank/DDBJ databases">
        <title>Draft genome sequence of Paenibacillus cisolokensis, LC2-13A.</title>
        <authorList>
            <person name="Uke A."/>
            <person name="Chhe C."/>
            <person name="Baramee S."/>
            <person name="Kosugi A."/>
        </authorList>
    </citation>
    <scope>NUCLEOTIDE SEQUENCE [LARGE SCALE GENOMIC DNA]</scope>
    <source>
        <strain evidence="2 3">LC2-13A</strain>
    </source>
</reference>
<dbReference type="Proteomes" id="UP000680304">
    <property type="component" value="Unassembled WGS sequence"/>
</dbReference>
<gene>
    <name evidence="2" type="ORF">PACILC2_13760</name>
</gene>